<feature type="region of interest" description="Disordered" evidence="1">
    <location>
        <begin position="1"/>
        <end position="23"/>
    </location>
</feature>
<gene>
    <name evidence="3" type="ORF">NPX13_g7113</name>
</gene>
<organism evidence="3 4">
    <name type="scientific">Xylaria arbuscula</name>
    <dbReference type="NCBI Taxonomy" id="114810"/>
    <lineage>
        <taxon>Eukaryota</taxon>
        <taxon>Fungi</taxon>
        <taxon>Dikarya</taxon>
        <taxon>Ascomycota</taxon>
        <taxon>Pezizomycotina</taxon>
        <taxon>Sordariomycetes</taxon>
        <taxon>Xylariomycetidae</taxon>
        <taxon>Xylariales</taxon>
        <taxon>Xylariaceae</taxon>
        <taxon>Xylaria</taxon>
    </lineage>
</organism>
<reference evidence="3" key="1">
    <citation type="submission" date="2022-07" db="EMBL/GenBank/DDBJ databases">
        <title>Genome Sequence of Xylaria arbuscula.</title>
        <authorList>
            <person name="Buettner E."/>
        </authorList>
    </citation>
    <scope>NUCLEOTIDE SEQUENCE</scope>
    <source>
        <strain evidence="3">VT107</strain>
    </source>
</reference>
<keyword evidence="4" id="KW-1185">Reference proteome</keyword>
<name>A0A9W8TKR9_9PEZI</name>
<dbReference type="EMBL" id="JANPWZ010001352">
    <property type="protein sequence ID" value="KAJ3566481.1"/>
    <property type="molecule type" value="Genomic_DNA"/>
</dbReference>
<evidence type="ECO:0000313" key="4">
    <source>
        <dbReference type="Proteomes" id="UP001148614"/>
    </source>
</evidence>
<evidence type="ECO:0000313" key="3">
    <source>
        <dbReference type="EMBL" id="KAJ3566481.1"/>
    </source>
</evidence>
<keyword evidence="2" id="KW-0472">Membrane</keyword>
<keyword evidence="2" id="KW-0812">Transmembrane</keyword>
<feature type="transmembrane region" description="Helical" evidence="2">
    <location>
        <begin position="184"/>
        <end position="208"/>
    </location>
</feature>
<evidence type="ECO:0000256" key="1">
    <source>
        <dbReference type="SAM" id="MobiDB-lite"/>
    </source>
</evidence>
<dbReference type="AlphaFoldDB" id="A0A9W8TKR9"/>
<feature type="compositionally biased region" description="Basic and acidic residues" evidence="1">
    <location>
        <begin position="12"/>
        <end position="23"/>
    </location>
</feature>
<proteinExistence type="predicted"/>
<sequence>MTFDFCNPSAGGDHHDKRNDEPQPEKIARIKASTASTEITLSDARITFATSITAPVVYSTGDTNLVFSVHNLTVSPKAMSTAGQPLESPSLITVPDATISFATLITSPAPTWTPGETTLSFGVGNLTVIPVLSSTSHSSTTADISSSSVSVSSTLDSSVTASPTVQTSSTAGSHVQSHSISNSAVAGLGAGLAIAGLLLGIFIGFLVFRRYRKRQSPPVYIPQTEKGEIIPLNIRTADPILLEQFLLDPVPQSKISQELQFLGQLIQQHCETYYHLLPVHISESELAGHLSLLGIGNGRISGTKNTTALLMAPATRLTAIRYVIAKAVFGSTALVASPGLSLLPPGVSDMTSRIPSTEENTGNHRATEAALTQWRQLSAFLLHPNRSDRTPLVPSDDLLSVQEHKLAVALNACLKPFVKGREDQLHKQQSHLEQVIRECATFGYLLFSQPSEYRLRFENYEGSGIVVCPGLYKVVNDNGSSHQELVSAPVVESV</sequence>
<keyword evidence="2" id="KW-1133">Transmembrane helix</keyword>
<evidence type="ECO:0000256" key="2">
    <source>
        <dbReference type="SAM" id="Phobius"/>
    </source>
</evidence>
<comment type="caution">
    <text evidence="3">The sequence shown here is derived from an EMBL/GenBank/DDBJ whole genome shotgun (WGS) entry which is preliminary data.</text>
</comment>
<protein>
    <submittedName>
        <fullName evidence="3">Uncharacterized protein</fullName>
    </submittedName>
</protein>
<accession>A0A9W8TKR9</accession>
<dbReference type="Proteomes" id="UP001148614">
    <property type="component" value="Unassembled WGS sequence"/>
</dbReference>